<dbReference type="InterPro" id="IPR046342">
    <property type="entry name" value="CBS_dom_sf"/>
</dbReference>
<dbReference type="SMART" id="SM00116">
    <property type="entry name" value="CBS"/>
    <property type="match status" value="2"/>
</dbReference>
<dbReference type="InterPro" id="IPR005105">
    <property type="entry name" value="GlnD_Uridyltrans_N"/>
</dbReference>
<reference evidence="2 3" key="1">
    <citation type="submission" date="2020-02" db="EMBL/GenBank/DDBJ databases">
        <title>Genome analysis of Thermosulfuriphilus ammonigenes ST65T, an anaerobic thermophilic chemolithoautotrophic bacterium isolated from a deep-sea hydrothermal vent.</title>
        <authorList>
            <person name="Slobodkina G."/>
            <person name="Allioux M."/>
            <person name="Merkel A."/>
            <person name="Alain K."/>
            <person name="Jebbar M."/>
            <person name="Slobodkin A."/>
        </authorList>
    </citation>
    <scope>NUCLEOTIDE SEQUENCE [LARGE SCALE GENOMIC DNA]</scope>
    <source>
        <strain evidence="2 3">ST65</strain>
    </source>
</reference>
<evidence type="ECO:0000313" key="2">
    <source>
        <dbReference type="EMBL" id="QIJ71221.1"/>
    </source>
</evidence>
<accession>A0A6G7PUM4</accession>
<dbReference type="CDD" id="cd04587">
    <property type="entry name" value="CBS_pair_CAP-ED_NT_Pol-beta-like_DUF294_assoc"/>
    <property type="match status" value="1"/>
</dbReference>
<dbReference type="InterPro" id="IPR000644">
    <property type="entry name" value="CBS_dom"/>
</dbReference>
<dbReference type="Pfam" id="PF00571">
    <property type="entry name" value="CBS"/>
    <property type="match status" value="2"/>
</dbReference>
<dbReference type="Gene3D" id="3.10.580.10">
    <property type="entry name" value="CBS-domain"/>
    <property type="match status" value="1"/>
</dbReference>
<evidence type="ECO:0000256" key="1">
    <source>
        <dbReference type="ARBA" id="ARBA00023122"/>
    </source>
</evidence>
<dbReference type="KEGG" id="tav:G4V39_02525"/>
<gene>
    <name evidence="2" type="ORF">G4V39_02525</name>
</gene>
<dbReference type="PANTHER" id="PTHR43080:SF2">
    <property type="entry name" value="CBS DOMAIN-CONTAINING PROTEIN"/>
    <property type="match status" value="1"/>
</dbReference>
<dbReference type="PROSITE" id="PS51371">
    <property type="entry name" value="CBS"/>
    <property type="match status" value="2"/>
</dbReference>
<dbReference type="CDD" id="cd05401">
    <property type="entry name" value="NT_GlnE_GlnD_like"/>
    <property type="match status" value="1"/>
</dbReference>
<dbReference type="EMBL" id="CP048877">
    <property type="protein sequence ID" value="QIJ71221.1"/>
    <property type="molecule type" value="Genomic_DNA"/>
</dbReference>
<organism evidence="2 3">
    <name type="scientific">Thermosulfuriphilus ammonigenes</name>
    <dbReference type="NCBI Taxonomy" id="1936021"/>
    <lineage>
        <taxon>Bacteria</taxon>
        <taxon>Pseudomonadati</taxon>
        <taxon>Thermodesulfobacteriota</taxon>
        <taxon>Thermodesulfobacteria</taxon>
        <taxon>Thermodesulfobacteriales</taxon>
        <taxon>Thermodesulfobacteriaceae</taxon>
        <taxon>Thermosulfuriphilus</taxon>
    </lineage>
</organism>
<protein>
    <submittedName>
        <fullName evidence="2">CBS domain-containing protein</fullName>
    </submittedName>
</protein>
<sequence length="499" mass="56107">MSGPTDIPRHLIRQRLQALSPFSYESRISEIMVSPVFTCPSDISIRKMAQEMARRQISSAVVVGDDGTPVGIITERDLLTKVVSQETVDPDRTPAAAIMSAPPVTLPPTARVYEALSLLARRGIKHLPVVEGGQVVGIITLRHLMRLTHAEPLVIIGQIEAAKSTKELAEIKATLPALAASRLSSGLAAPQVMAMVSMIHRDLHRRALELALESMTSPPPAPFCLFLTGSHGRGEALLSPDQDHGLILADYPDRLYGKIDGFFMELATRFGRYLEEIGYPRCPGYIMAENPLWRKRLSEWQEQFLIWLKIESYHTVRYLTLIFDASPILGEPSLFEKLRNYEIRTIQRHHNVIRQMYEEEARHRVPLGLFRQFITEKEGPYRGKLNLKRSGLIFVVEAVRVLALKAGIAEASTLERLRALASKGALSREDAEYAEHAFHILVHHALQAQINSWQRGEPISYYLNPKELSAYDQDMLRYAFQAIKRLKELVDAAFGGLIL</sequence>
<dbReference type="SUPFAM" id="SSF54631">
    <property type="entry name" value="CBS-domain pair"/>
    <property type="match status" value="1"/>
</dbReference>
<dbReference type="Proteomes" id="UP000502179">
    <property type="component" value="Chromosome"/>
</dbReference>
<proteinExistence type="predicted"/>
<keyword evidence="1" id="KW-0129">CBS domain</keyword>
<dbReference type="InterPro" id="IPR051257">
    <property type="entry name" value="Diverse_CBS-Domain"/>
</dbReference>
<keyword evidence="3" id="KW-1185">Reference proteome</keyword>
<dbReference type="InterPro" id="IPR018821">
    <property type="entry name" value="DUF294_put_nucleoTrafse_sb-bd"/>
</dbReference>
<name>A0A6G7PUM4_9BACT</name>
<dbReference type="PANTHER" id="PTHR43080">
    <property type="entry name" value="CBS DOMAIN-CONTAINING PROTEIN CBSX3, MITOCHONDRIAL"/>
    <property type="match status" value="1"/>
</dbReference>
<dbReference type="GO" id="GO:0008773">
    <property type="term" value="F:[protein-PII] uridylyltransferase activity"/>
    <property type="evidence" value="ECO:0007669"/>
    <property type="project" value="InterPro"/>
</dbReference>
<dbReference type="RefSeq" id="WP_166031443.1">
    <property type="nucleotide sequence ID" value="NZ_CP048877.1"/>
</dbReference>
<dbReference type="Pfam" id="PF10335">
    <property type="entry name" value="DUF294_C"/>
    <property type="match status" value="1"/>
</dbReference>
<evidence type="ECO:0000313" key="3">
    <source>
        <dbReference type="Proteomes" id="UP000502179"/>
    </source>
</evidence>
<dbReference type="Pfam" id="PF03445">
    <property type="entry name" value="DUF294"/>
    <property type="match status" value="1"/>
</dbReference>
<dbReference type="AlphaFoldDB" id="A0A6G7PUM4"/>